<reference evidence="1" key="1">
    <citation type="submission" date="2018-05" db="EMBL/GenBank/DDBJ databases">
        <authorList>
            <person name="Lanie J.A."/>
            <person name="Ng W.-L."/>
            <person name="Kazmierczak K.M."/>
            <person name="Andrzejewski T.M."/>
            <person name="Davidsen T.M."/>
            <person name="Wayne K.J."/>
            <person name="Tettelin H."/>
            <person name="Glass J.I."/>
            <person name="Rusch D."/>
            <person name="Podicherti R."/>
            <person name="Tsui H.-C.T."/>
            <person name="Winkler M.E."/>
        </authorList>
    </citation>
    <scope>NUCLEOTIDE SEQUENCE</scope>
</reference>
<dbReference type="EMBL" id="UINC01034192">
    <property type="protein sequence ID" value="SVB24654.1"/>
    <property type="molecule type" value="Genomic_DNA"/>
</dbReference>
<proteinExistence type="predicted"/>
<evidence type="ECO:0000313" key="1">
    <source>
        <dbReference type="EMBL" id="SVB24654.1"/>
    </source>
</evidence>
<dbReference type="AlphaFoldDB" id="A0A382CFK1"/>
<feature type="non-terminal residue" evidence="1">
    <location>
        <position position="30"/>
    </location>
</feature>
<gene>
    <name evidence="1" type="ORF">METZ01_LOCUS177508</name>
</gene>
<organism evidence="1">
    <name type="scientific">marine metagenome</name>
    <dbReference type="NCBI Taxonomy" id="408172"/>
    <lineage>
        <taxon>unclassified sequences</taxon>
        <taxon>metagenomes</taxon>
        <taxon>ecological metagenomes</taxon>
    </lineage>
</organism>
<accession>A0A382CFK1</accession>
<sequence>MGYFLLGILIGWLVPRPKFIGKAEAVIWNP</sequence>
<protein>
    <submittedName>
        <fullName evidence="1">Uncharacterized protein</fullName>
    </submittedName>
</protein>
<name>A0A382CFK1_9ZZZZ</name>